<protein>
    <submittedName>
        <fullName evidence="1">Uncharacterized protein</fullName>
    </submittedName>
</protein>
<evidence type="ECO:0000313" key="2">
    <source>
        <dbReference type="Proteomes" id="UP001057402"/>
    </source>
</evidence>
<name>A0ACB9QQR2_9MYRT</name>
<proteinExistence type="predicted"/>
<keyword evidence="2" id="KW-1185">Reference proteome</keyword>
<dbReference type="EMBL" id="CM042884">
    <property type="protein sequence ID" value="KAI4368909.1"/>
    <property type="molecule type" value="Genomic_DNA"/>
</dbReference>
<evidence type="ECO:0000313" key="1">
    <source>
        <dbReference type="EMBL" id="KAI4368909.1"/>
    </source>
</evidence>
<reference evidence="2" key="1">
    <citation type="journal article" date="2023" name="Front. Plant Sci.">
        <title>Chromosomal-level genome assembly of Melastoma candidum provides insights into trichome evolution.</title>
        <authorList>
            <person name="Zhong Y."/>
            <person name="Wu W."/>
            <person name="Sun C."/>
            <person name="Zou P."/>
            <person name="Liu Y."/>
            <person name="Dai S."/>
            <person name="Zhou R."/>
        </authorList>
    </citation>
    <scope>NUCLEOTIDE SEQUENCE [LARGE SCALE GENOMIC DNA]</scope>
</reference>
<dbReference type="Proteomes" id="UP001057402">
    <property type="component" value="Chromosome 5"/>
</dbReference>
<sequence>MGGCVTDYSREAACRDGPAAAHLKLLSIAVIFLTSVVGISFPVLLARHFQGKPAYDHAVLVIKCFAAGVILSTSLVHVLPDAFDALGDCKVSSLHPWRDFPFAGLVTLVGAVLALLVDAAASSHVENGGHGHGHGHGARKDYKMVDMQEEQRGAKVSEEVVVLGEDPETTRLKEKQRLVSQVLEIGIIFHSVIIGVTMGMSQNKCTIRPLVAALAFHQIFEGMGLGGCIAQAGFSMGTTAYMCFMFSVTTPLGIVLGMIVFSLTGYDDSSMHALIMEGLLGSLSSGILIYMALVDLIAADFFHNKLMSSTTWLKKASFVALCLGSTTMSILAIWA</sequence>
<organism evidence="1 2">
    <name type="scientific">Melastoma candidum</name>
    <dbReference type="NCBI Taxonomy" id="119954"/>
    <lineage>
        <taxon>Eukaryota</taxon>
        <taxon>Viridiplantae</taxon>
        <taxon>Streptophyta</taxon>
        <taxon>Embryophyta</taxon>
        <taxon>Tracheophyta</taxon>
        <taxon>Spermatophyta</taxon>
        <taxon>Magnoliopsida</taxon>
        <taxon>eudicotyledons</taxon>
        <taxon>Gunneridae</taxon>
        <taxon>Pentapetalae</taxon>
        <taxon>rosids</taxon>
        <taxon>malvids</taxon>
        <taxon>Myrtales</taxon>
        <taxon>Melastomataceae</taxon>
        <taxon>Melastomatoideae</taxon>
        <taxon>Melastomateae</taxon>
        <taxon>Melastoma</taxon>
    </lineage>
</organism>
<accession>A0ACB9QQR2</accession>
<comment type="caution">
    <text evidence="1">The sequence shown here is derived from an EMBL/GenBank/DDBJ whole genome shotgun (WGS) entry which is preliminary data.</text>
</comment>
<gene>
    <name evidence="1" type="ORF">MLD38_017412</name>
</gene>